<comment type="caution">
    <text evidence="2">The sequence shown here is derived from an EMBL/GenBank/DDBJ whole genome shotgun (WGS) entry which is preliminary data.</text>
</comment>
<protein>
    <recommendedName>
        <fullName evidence="4">DUF3617 domain-containing protein</fullName>
    </recommendedName>
</protein>
<organism evidence="2 3">
    <name type="scientific">Sphingobium ummariense RL-3</name>
    <dbReference type="NCBI Taxonomy" id="1346791"/>
    <lineage>
        <taxon>Bacteria</taxon>
        <taxon>Pseudomonadati</taxon>
        <taxon>Pseudomonadota</taxon>
        <taxon>Alphaproteobacteria</taxon>
        <taxon>Sphingomonadales</taxon>
        <taxon>Sphingomonadaceae</taxon>
        <taxon>Sphingobium</taxon>
    </lineage>
</organism>
<dbReference type="Proteomes" id="UP000015523">
    <property type="component" value="Unassembled WGS sequence"/>
</dbReference>
<sequence length="129" mass="13770">MLRALGATAAMMTAGWAGAVQAPSLTALGQLEAGEWELHERGETSMRRLCVQDMRQFLHLRHPAGSCRDFVVSDAAEAGSVTYDCAAAGNGRTDIRIETPRLVQIRTQGIAGGAPFSVEVEGRRIGACR</sequence>
<gene>
    <name evidence="2" type="ORF">M529_01340</name>
</gene>
<feature type="signal peptide" evidence="1">
    <location>
        <begin position="1"/>
        <end position="19"/>
    </location>
</feature>
<reference evidence="2 3" key="1">
    <citation type="journal article" date="2013" name="Genome Announc.">
        <title>Draft Genome Sequence of Sphingobium ummariense Strain RL-3, a Hexachlorocyclohexane-Degrading Bacterium.</title>
        <authorList>
            <person name="Kohli P."/>
            <person name="Dua A."/>
            <person name="Sangwan N."/>
            <person name="Oldach P."/>
            <person name="Khurana J.P."/>
            <person name="Lal R."/>
        </authorList>
    </citation>
    <scope>NUCLEOTIDE SEQUENCE [LARGE SCALE GENOMIC DNA]</scope>
    <source>
        <strain evidence="2 3">RL-3</strain>
    </source>
</reference>
<evidence type="ECO:0000313" key="3">
    <source>
        <dbReference type="Proteomes" id="UP000015523"/>
    </source>
</evidence>
<evidence type="ECO:0008006" key="4">
    <source>
        <dbReference type="Google" id="ProtNLM"/>
    </source>
</evidence>
<dbReference type="STRING" id="1346791.M529_01340"/>
<evidence type="ECO:0000256" key="1">
    <source>
        <dbReference type="SAM" id="SignalP"/>
    </source>
</evidence>
<dbReference type="AlphaFoldDB" id="T0J7Q1"/>
<keyword evidence="3" id="KW-1185">Reference proteome</keyword>
<accession>T0J7Q1</accession>
<keyword evidence="1" id="KW-0732">Signal</keyword>
<dbReference type="PATRIC" id="fig|1346791.3.peg.253"/>
<dbReference type="eggNOG" id="ENOG50318I3">
    <property type="taxonomic scope" value="Bacteria"/>
</dbReference>
<dbReference type="EMBL" id="AUWY01000022">
    <property type="protein sequence ID" value="EQB33996.1"/>
    <property type="molecule type" value="Genomic_DNA"/>
</dbReference>
<feature type="chain" id="PRO_5004577920" description="DUF3617 domain-containing protein" evidence="1">
    <location>
        <begin position="20"/>
        <end position="129"/>
    </location>
</feature>
<evidence type="ECO:0000313" key="2">
    <source>
        <dbReference type="EMBL" id="EQB33996.1"/>
    </source>
</evidence>
<name>T0J7Q1_9SPHN</name>
<proteinExistence type="predicted"/>
<dbReference type="RefSeq" id="WP_021316324.1">
    <property type="nucleotide sequence ID" value="NZ_AUWY01000022.1"/>
</dbReference>